<evidence type="ECO:0000313" key="20">
    <source>
        <dbReference type="Proteomes" id="UP001176521"/>
    </source>
</evidence>
<feature type="binding site" evidence="16">
    <location>
        <position position="230"/>
    </location>
    <ligand>
        <name>L-homoserine</name>
        <dbReference type="ChEBI" id="CHEBI:57476"/>
    </ligand>
</feature>
<evidence type="ECO:0000256" key="5">
    <source>
        <dbReference type="ARBA" id="ARBA00013213"/>
    </source>
</evidence>
<dbReference type="SUPFAM" id="SSF55347">
    <property type="entry name" value="Glyceraldehyde-3-phosphate dehydrogenase-like, C-terminal domain"/>
    <property type="match status" value="1"/>
</dbReference>
<dbReference type="FunFam" id="3.30.360.10:FF:000006">
    <property type="entry name" value="Bifunctional aspartokinase/homoserine dehydrogenase"/>
    <property type="match status" value="1"/>
</dbReference>
<dbReference type="Gene3D" id="3.40.50.720">
    <property type="entry name" value="NAD(P)-binding Rossmann-like Domain"/>
    <property type="match status" value="1"/>
</dbReference>
<comment type="function">
    <text evidence="13">Catalyzes the conversion of L-aspartate-beta-semialdehyde (L-Asa) to L-homoserine (L-Hse), the third step in the biosynthesis of amino acids that derive from aspartate (the aspartate family of amino acids), including methioinine and threonine, the latter of which is a precursor to isoleucine; production of homoserine leads to a branch-point in the pathway as it can either be O-phosphorylated for processing to threonine, or O-acylated for processing to methionine.</text>
</comment>
<dbReference type="GO" id="GO:0009086">
    <property type="term" value="P:methionine biosynthetic process"/>
    <property type="evidence" value="ECO:0007669"/>
    <property type="project" value="UniProtKB-KW"/>
</dbReference>
<evidence type="ECO:0000256" key="10">
    <source>
        <dbReference type="ARBA" id="ARBA00023002"/>
    </source>
</evidence>
<dbReference type="GO" id="GO:0009090">
    <property type="term" value="P:homoserine biosynthetic process"/>
    <property type="evidence" value="ECO:0007669"/>
    <property type="project" value="TreeGrafter"/>
</dbReference>
<comment type="similarity">
    <text evidence="4 14">Belongs to the homoserine dehydrogenase family.</text>
</comment>
<dbReference type="PANTHER" id="PTHR43070:SF5">
    <property type="entry name" value="HOMOSERINE DEHYDROGENASE"/>
    <property type="match status" value="1"/>
</dbReference>
<dbReference type="InterPro" id="IPR011147">
    <property type="entry name" value="Bifunc_Aspkin/hSer_DH"/>
</dbReference>
<dbReference type="PANTHER" id="PTHR43070">
    <property type="match status" value="1"/>
</dbReference>
<keyword evidence="7 14" id="KW-0028">Amino-acid biosynthesis</keyword>
<evidence type="ECO:0000256" key="15">
    <source>
        <dbReference type="PIRSR" id="PIRSR036497-1"/>
    </source>
</evidence>
<dbReference type="InterPro" id="IPR036291">
    <property type="entry name" value="NAD(P)-bd_dom_sf"/>
</dbReference>
<protein>
    <recommendedName>
        <fullName evidence="6 14">Homoserine dehydrogenase</fullName>
        <shortName evidence="14">HDH</shortName>
        <ecNumber evidence="5 14">1.1.1.3</ecNumber>
    </recommendedName>
</protein>
<keyword evidence="11 14" id="KW-0486">Methionine biosynthesis</keyword>
<evidence type="ECO:0000256" key="4">
    <source>
        <dbReference type="ARBA" id="ARBA00006753"/>
    </source>
</evidence>
<comment type="caution">
    <text evidence="19">The sequence shown here is derived from an EMBL/GenBank/DDBJ whole genome shotgun (WGS) entry which is preliminary data.</text>
</comment>
<feature type="active site" description="Proton donor" evidence="15">
    <location>
        <position position="245"/>
    </location>
</feature>
<feature type="binding site" evidence="16">
    <location>
        <begin position="17"/>
        <end position="22"/>
    </location>
    <ligand>
        <name>NADP(+)</name>
        <dbReference type="ChEBI" id="CHEBI:58349"/>
    </ligand>
</feature>
<comment type="pathway">
    <text evidence="2">Amino-acid biosynthesis; L-threonine biosynthesis; L-threonine from L-aspartate: step 3/5.</text>
</comment>
<evidence type="ECO:0000259" key="17">
    <source>
        <dbReference type="Pfam" id="PF00742"/>
    </source>
</evidence>
<comment type="pathway">
    <text evidence="3">Amino-acid biosynthesis; L-methionine biosynthesis via de novo pathway; L-homoserine from L-aspartate: step 3/3.</text>
</comment>
<evidence type="ECO:0000256" key="16">
    <source>
        <dbReference type="PIRSR" id="PIRSR036497-2"/>
    </source>
</evidence>
<dbReference type="Pfam" id="PF03447">
    <property type="entry name" value="NAD_binding_3"/>
    <property type="match status" value="1"/>
</dbReference>
<evidence type="ECO:0000256" key="7">
    <source>
        <dbReference type="ARBA" id="ARBA00022605"/>
    </source>
</evidence>
<accession>A0AAN6JJ99</accession>
<keyword evidence="10 14" id="KW-0560">Oxidoreductase</keyword>
<comment type="catalytic activity">
    <reaction evidence="12">
        <text>L-homoserine + NADP(+) = L-aspartate 4-semialdehyde + NADPH + H(+)</text>
        <dbReference type="Rhea" id="RHEA:15761"/>
        <dbReference type="ChEBI" id="CHEBI:15378"/>
        <dbReference type="ChEBI" id="CHEBI:57476"/>
        <dbReference type="ChEBI" id="CHEBI:57783"/>
        <dbReference type="ChEBI" id="CHEBI:58349"/>
        <dbReference type="ChEBI" id="CHEBI:537519"/>
        <dbReference type="EC" id="1.1.1.3"/>
    </reaction>
    <physiologicalReaction direction="right-to-left" evidence="12">
        <dbReference type="Rhea" id="RHEA:15763"/>
    </physiologicalReaction>
</comment>
<dbReference type="AlphaFoldDB" id="A0AAN6JJ99"/>
<name>A0AAN6JJ99_9BASI</name>
<gene>
    <name evidence="19" type="primary">HOM6</name>
    <name evidence="19" type="ORF">OC842_004716</name>
</gene>
<dbReference type="Proteomes" id="UP001176521">
    <property type="component" value="Unassembled WGS sequence"/>
</dbReference>
<dbReference type="PIRSF" id="PIRSF036497">
    <property type="entry name" value="HDH_short"/>
    <property type="match status" value="1"/>
</dbReference>
<evidence type="ECO:0000256" key="11">
    <source>
        <dbReference type="ARBA" id="ARBA00023167"/>
    </source>
</evidence>
<evidence type="ECO:0000259" key="18">
    <source>
        <dbReference type="Pfam" id="PF03447"/>
    </source>
</evidence>
<dbReference type="GO" id="GO:0004412">
    <property type="term" value="F:homoserine dehydrogenase activity"/>
    <property type="evidence" value="ECO:0007669"/>
    <property type="project" value="UniProtKB-EC"/>
</dbReference>
<dbReference type="EC" id="1.1.1.3" evidence="5 14"/>
<feature type="domain" description="Homoserine dehydrogenase catalytic" evidence="17">
    <location>
        <begin position="173"/>
        <end position="383"/>
    </location>
</feature>
<dbReference type="GO" id="GO:0050661">
    <property type="term" value="F:NADP binding"/>
    <property type="evidence" value="ECO:0007669"/>
    <property type="project" value="InterPro"/>
</dbReference>
<comment type="cofactor">
    <cofactor evidence="1">
        <name>a metal cation</name>
        <dbReference type="ChEBI" id="CHEBI:25213"/>
    </cofactor>
</comment>
<evidence type="ECO:0000313" key="19">
    <source>
        <dbReference type="EMBL" id="KAK0527876.1"/>
    </source>
</evidence>
<dbReference type="Pfam" id="PF00742">
    <property type="entry name" value="Homoserine_dh"/>
    <property type="match status" value="1"/>
</dbReference>
<evidence type="ECO:0000256" key="12">
    <source>
        <dbReference type="ARBA" id="ARBA00048841"/>
    </source>
</evidence>
<sequence>MPASVASPALVDVAIVGVGLVGSSVISQLLTVPSLSASLRIVLLQNSKRALLTPQGLSTSTPAAASSWAQNLAASPDAALPPRALVAHLQAHRAQSGKHVVVVDNTSSQLIADAYPAFLGAGLSVVTPNKKAFSASSSLYAAILSALQSGASAKNPIERPLVYQESTVGAGLPIIGTLNDLVGTGDKVKKIEGVLSGTFSYIFNNYSTVKGSSVAFSQVVAVAKEQGYTEPHPGDDLSGSDVARKLTILARLLPDDFDPTTALPEGYASVDTKSLTPAPLAQVTDPAEYVSRLPDFDADFDTLRKQAFERGEVLRYVGVIDVEKKAIKASLESYPFAHPFASALSGSDNIIAFHTSRYANAPLIVQGAGAGADVTAMGVVADLRRVAERRAV</sequence>
<dbReference type="InterPro" id="IPR022697">
    <property type="entry name" value="HDH_short"/>
</dbReference>
<evidence type="ECO:0000256" key="9">
    <source>
        <dbReference type="ARBA" id="ARBA00022857"/>
    </source>
</evidence>
<evidence type="ECO:0000256" key="6">
    <source>
        <dbReference type="ARBA" id="ARBA00013376"/>
    </source>
</evidence>
<evidence type="ECO:0000256" key="2">
    <source>
        <dbReference type="ARBA" id="ARBA00005056"/>
    </source>
</evidence>
<keyword evidence="20" id="KW-1185">Reference proteome</keyword>
<dbReference type="InterPro" id="IPR001342">
    <property type="entry name" value="HDH_cat"/>
</dbReference>
<proteinExistence type="inferred from homology"/>
<dbReference type="Gene3D" id="3.30.360.10">
    <property type="entry name" value="Dihydrodipicolinate Reductase, domain 2"/>
    <property type="match status" value="1"/>
</dbReference>
<feature type="domain" description="Aspartate/homoserine dehydrogenase NAD-binding" evidence="18">
    <location>
        <begin position="17"/>
        <end position="148"/>
    </location>
</feature>
<dbReference type="EMBL" id="JAPDMQ010000293">
    <property type="protein sequence ID" value="KAK0527876.1"/>
    <property type="molecule type" value="Genomic_DNA"/>
</dbReference>
<organism evidence="19 20">
    <name type="scientific">Tilletia horrida</name>
    <dbReference type="NCBI Taxonomy" id="155126"/>
    <lineage>
        <taxon>Eukaryota</taxon>
        <taxon>Fungi</taxon>
        <taxon>Dikarya</taxon>
        <taxon>Basidiomycota</taxon>
        <taxon>Ustilaginomycotina</taxon>
        <taxon>Exobasidiomycetes</taxon>
        <taxon>Tilletiales</taxon>
        <taxon>Tilletiaceae</taxon>
        <taxon>Tilletia</taxon>
    </lineage>
</organism>
<evidence type="ECO:0000256" key="13">
    <source>
        <dbReference type="ARBA" id="ARBA00059589"/>
    </source>
</evidence>
<evidence type="ECO:0000256" key="8">
    <source>
        <dbReference type="ARBA" id="ARBA00022697"/>
    </source>
</evidence>
<keyword evidence="8 14" id="KW-0791">Threonine biosynthesis</keyword>
<feature type="binding site" evidence="16">
    <location>
        <position position="130"/>
    </location>
    <ligand>
        <name>NADPH</name>
        <dbReference type="ChEBI" id="CHEBI:57783"/>
    </ligand>
</feature>
<evidence type="ECO:0000256" key="14">
    <source>
        <dbReference type="PIRNR" id="PIRNR036497"/>
    </source>
</evidence>
<evidence type="ECO:0000256" key="3">
    <source>
        <dbReference type="ARBA" id="ARBA00005062"/>
    </source>
</evidence>
<keyword evidence="9 14" id="KW-0521">NADP</keyword>
<dbReference type="InterPro" id="IPR005106">
    <property type="entry name" value="Asp/hSer_DH_NAD-bd"/>
</dbReference>
<feature type="binding site" evidence="16">
    <location>
        <position position="106"/>
    </location>
    <ligand>
        <name>NADPH</name>
        <dbReference type="ChEBI" id="CHEBI:57783"/>
    </ligand>
</feature>
<dbReference type="GO" id="GO:0009088">
    <property type="term" value="P:threonine biosynthetic process"/>
    <property type="evidence" value="ECO:0007669"/>
    <property type="project" value="UniProtKB-KW"/>
</dbReference>
<evidence type="ECO:0000256" key="1">
    <source>
        <dbReference type="ARBA" id="ARBA00001920"/>
    </source>
</evidence>
<dbReference type="SUPFAM" id="SSF51735">
    <property type="entry name" value="NAD(P)-binding Rossmann-fold domains"/>
    <property type="match status" value="1"/>
</dbReference>
<reference evidence="19" key="1">
    <citation type="journal article" date="2023" name="PhytoFront">
        <title>Draft Genome Resources of Seven Strains of Tilletia horrida, Causal Agent of Kernel Smut of Rice.</title>
        <authorList>
            <person name="Khanal S."/>
            <person name="Antony Babu S."/>
            <person name="Zhou X.G."/>
        </authorList>
    </citation>
    <scope>NUCLEOTIDE SEQUENCE</scope>
    <source>
        <strain evidence="19">TX3</strain>
    </source>
</reference>